<reference evidence="1 2" key="1">
    <citation type="submission" date="2019-06" db="EMBL/GenBank/DDBJ databases">
        <title>Genome Sequence of the Brown Rot Fungal Pathogen Monilinia fructicola.</title>
        <authorList>
            <person name="De Miccolis Angelini R.M."/>
            <person name="Landi L."/>
            <person name="Abate D."/>
            <person name="Pollastro S."/>
            <person name="Romanazzi G."/>
            <person name="Faretra F."/>
        </authorList>
    </citation>
    <scope>NUCLEOTIDE SEQUENCE [LARGE SCALE GENOMIC DNA]</scope>
    <source>
        <strain evidence="1 2">Mfrc123</strain>
    </source>
</reference>
<dbReference type="EMBL" id="VICG01000005">
    <property type="protein sequence ID" value="KAA8572171.1"/>
    <property type="molecule type" value="Genomic_DNA"/>
</dbReference>
<organism evidence="1 2">
    <name type="scientific">Monilinia fructicola</name>
    <name type="common">Brown rot fungus</name>
    <name type="synonym">Ciboria fructicola</name>
    <dbReference type="NCBI Taxonomy" id="38448"/>
    <lineage>
        <taxon>Eukaryota</taxon>
        <taxon>Fungi</taxon>
        <taxon>Dikarya</taxon>
        <taxon>Ascomycota</taxon>
        <taxon>Pezizomycotina</taxon>
        <taxon>Leotiomycetes</taxon>
        <taxon>Helotiales</taxon>
        <taxon>Sclerotiniaceae</taxon>
        <taxon>Monilinia</taxon>
    </lineage>
</organism>
<evidence type="ECO:0000313" key="1">
    <source>
        <dbReference type="EMBL" id="KAA8572171.1"/>
    </source>
</evidence>
<comment type="caution">
    <text evidence="1">The sequence shown here is derived from an EMBL/GenBank/DDBJ whole genome shotgun (WGS) entry which is preliminary data.</text>
</comment>
<evidence type="ECO:0000313" key="2">
    <source>
        <dbReference type="Proteomes" id="UP000322873"/>
    </source>
</evidence>
<proteinExistence type="predicted"/>
<sequence>MDGAVESGVWNLELWGNLWDKCGEMLRGRISFRDEWHGYVAGEEIWTLQYEERLADYWIRSIIIEGLCSGHESIEQSIKNKSI</sequence>
<protein>
    <submittedName>
        <fullName evidence="1">Uncharacterized protein</fullName>
    </submittedName>
</protein>
<accession>A0A5M9JSD6</accession>
<gene>
    <name evidence="1" type="ORF">EYC84_002082</name>
</gene>
<name>A0A5M9JSD6_MONFR</name>
<dbReference type="Proteomes" id="UP000322873">
    <property type="component" value="Unassembled WGS sequence"/>
</dbReference>
<dbReference type="AlphaFoldDB" id="A0A5M9JSD6"/>
<keyword evidence="2" id="KW-1185">Reference proteome</keyword>